<protein>
    <submittedName>
        <fullName evidence="3">Sugar phosphate isomerase/epimerase family protein</fullName>
    </submittedName>
</protein>
<dbReference type="Proteomes" id="UP001597012">
    <property type="component" value="Unassembled WGS sequence"/>
</dbReference>
<dbReference type="PANTHER" id="PTHR12110">
    <property type="entry name" value="HYDROXYPYRUVATE ISOMERASE"/>
    <property type="match status" value="1"/>
</dbReference>
<feature type="chain" id="PRO_5046282013" evidence="1">
    <location>
        <begin position="36"/>
        <end position="313"/>
    </location>
</feature>
<dbReference type="Pfam" id="PF01261">
    <property type="entry name" value="AP_endonuc_2"/>
    <property type="match status" value="1"/>
</dbReference>
<evidence type="ECO:0000256" key="1">
    <source>
        <dbReference type="SAM" id="SignalP"/>
    </source>
</evidence>
<keyword evidence="1" id="KW-0732">Signal</keyword>
<dbReference type="SUPFAM" id="SSF51658">
    <property type="entry name" value="Xylose isomerase-like"/>
    <property type="match status" value="1"/>
</dbReference>
<dbReference type="RefSeq" id="WP_379931827.1">
    <property type="nucleotide sequence ID" value="NZ_JBHTHY010000003.1"/>
</dbReference>
<evidence type="ECO:0000313" key="4">
    <source>
        <dbReference type="Proteomes" id="UP001597012"/>
    </source>
</evidence>
<evidence type="ECO:0000313" key="3">
    <source>
        <dbReference type="EMBL" id="MFD0796150.1"/>
    </source>
</evidence>
<dbReference type="PROSITE" id="PS51318">
    <property type="entry name" value="TAT"/>
    <property type="match status" value="1"/>
</dbReference>
<name>A0ABW3AZ39_9FLAO</name>
<feature type="signal peptide" evidence="1">
    <location>
        <begin position="1"/>
        <end position="35"/>
    </location>
</feature>
<reference evidence="4" key="1">
    <citation type="journal article" date="2019" name="Int. J. Syst. Evol. Microbiol.">
        <title>The Global Catalogue of Microorganisms (GCM) 10K type strain sequencing project: providing services to taxonomists for standard genome sequencing and annotation.</title>
        <authorList>
            <consortium name="The Broad Institute Genomics Platform"/>
            <consortium name="The Broad Institute Genome Sequencing Center for Infectious Disease"/>
            <person name="Wu L."/>
            <person name="Ma J."/>
        </authorList>
    </citation>
    <scope>NUCLEOTIDE SEQUENCE [LARGE SCALE GENOMIC DNA]</scope>
    <source>
        <strain evidence="4">CCUG 61948</strain>
    </source>
</reference>
<keyword evidence="3" id="KW-0413">Isomerase</keyword>
<dbReference type="EMBL" id="JBHTHY010000003">
    <property type="protein sequence ID" value="MFD0796150.1"/>
    <property type="molecule type" value="Genomic_DNA"/>
</dbReference>
<organism evidence="3 4">
    <name type="scientific">Maribacter chungangensis</name>
    <dbReference type="NCBI Taxonomy" id="1069117"/>
    <lineage>
        <taxon>Bacteria</taxon>
        <taxon>Pseudomonadati</taxon>
        <taxon>Bacteroidota</taxon>
        <taxon>Flavobacteriia</taxon>
        <taxon>Flavobacteriales</taxon>
        <taxon>Flavobacteriaceae</taxon>
        <taxon>Maribacter</taxon>
    </lineage>
</organism>
<keyword evidence="4" id="KW-1185">Reference proteome</keyword>
<comment type="caution">
    <text evidence="3">The sequence shown here is derived from an EMBL/GenBank/DDBJ whole genome shotgun (WGS) entry which is preliminary data.</text>
</comment>
<dbReference type="InterPro" id="IPR050312">
    <property type="entry name" value="IolE/XylAMocC-like"/>
</dbReference>
<proteinExistence type="predicted"/>
<gene>
    <name evidence="3" type="ORF">ACFQZJ_01660</name>
</gene>
<sequence length="313" mass="34741">MSSKTNNARRVFLKKSAAGAAASFLLPSVAMNAMACETQVKKIPINAHLWVYASKFPPNWDCTPVLDTIFSDLSYAGIQGLELMEGQLRHDDAVPRLNALSSKYKVPVSGSSYGVGFGMWDVAQHKTILEDIKTVVPRLGKVGGKTFGISVGSKPKGLKTEAELDAQADLLKKIRAICTDSGIVANLHNHTYEVEHDMHDLKGTLARIPDFELGPDINWLIRAGVDPVDFINTYGKQIVYLHIRDEYKDGTWSEYVGQGDTDFQPIATALEAQNFNGQAAIELAFPDNFTPENELKENWKMSRDFIKETFKWS</sequence>
<dbReference type="PANTHER" id="PTHR12110:SF41">
    <property type="entry name" value="INOSOSE DEHYDRATASE"/>
    <property type="match status" value="1"/>
</dbReference>
<dbReference type="InterPro" id="IPR013022">
    <property type="entry name" value="Xyl_isomerase-like_TIM-brl"/>
</dbReference>
<dbReference type="GO" id="GO:0016853">
    <property type="term" value="F:isomerase activity"/>
    <property type="evidence" value="ECO:0007669"/>
    <property type="project" value="UniProtKB-KW"/>
</dbReference>
<dbReference type="Gene3D" id="3.20.20.150">
    <property type="entry name" value="Divalent-metal-dependent TIM barrel enzymes"/>
    <property type="match status" value="1"/>
</dbReference>
<feature type="domain" description="Xylose isomerase-like TIM barrel" evidence="2">
    <location>
        <begin position="75"/>
        <end position="305"/>
    </location>
</feature>
<accession>A0ABW3AZ39</accession>
<dbReference type="InterPro" id="IPR036237">
    <property type="entry name" value="Xyl_isomerase-like_sf"/>
</dbReference>
<dbReference type="InterPro" id="IPR006311">
    <property type="entry name" value="TAT_signal"/>
</dbReference>
<evidence type="ECO:0000259" key="2">
    <source>
        <dbReference type="Pfam" id="PF01261"/>
    </source>
</evidence>